<dbReference type="GO" id="GO:0003955">
    <property type="term" value="F:NAD(P)H dehydrogenase (quinone) activity"/>
    <property type="evidence" value="ECO:0007669"/>
    <property type="project" value="TreeGrafter"/>
</dbReference>
<keyword evidence="1" id="KW-0560">Oxidoreductase</keyword>
<organism evidence="3 4">
    <name type="scientific">Enterococcus ratti</name>
    <dbReference type="NCBI Taxonomy" id="150033"/>
    <lineage>
        <taxon>Bacteria</taxon>
        <taxon>Bacillati</taxon>
        <taxon>Bacillota</taxon>
        <taxon>Bacilli</taxon>
        <taxon>Lactobacillales</taxon>
        <taxon>Enterococcaceae</taxon>
        <taxon>Enterococcus</taxon>
    </lineage>
</organism>
<dbReference type="AlphaFoldDB" id="A0A1L8WHM0"/>
<evidence type="ECO:0000313" key="3">
    <source>
        <dbReference type="EMBL" id="OJG80508.1"/>
    </source>
</evidence>
<gene>
    <name evidence="3" type="ORF">RV14_GL000570</name>
</gene>
<dbReference type="GO" id="GO:0009055">
    <property type="term" value="F:electron transfer activity"/>
    <property type="evidence" value="ECO:0007669"/>
    <property type="project" value="TreeGrafter"/>
</dbReference>
<dbReference type="Pfam" id="PF02525">
    <property type="entry name" value="Flavodoxin_2"/>
    <property type="match status" value="1"/>
</dbReference>
<protein>
    <submittedName>
        <fullName evidence="3">NAD(P)H dehydrogenase</fullName>
    </submittedName>
</protein>
<dbReference type="Proteomes" id="UP000182152">
    <property type="component" value="Unassembled WGS sequence"/>
</dbReference>
<dbReference type="PANTHER" id="PTHR47307:SF1">
    <property type="entry name" value="GLUTATHIONE-REGULATED POTASSIUM-EFFLUX SYSTEM ANCILLARY PROTEIN KEFG"/>
    <property type="match status" value="1"/>
</dbReference>
<dbReference type="SUPFAM" id="SSF52218">
    <property type="entry name" value="Flavoproteins"/>
    <property type="match status" value="1"/>
</dbReference>
<sequence>MKRRKEMKSLIIVSHPSIETSLNQQFFKEATRRLDVTWHHLEKCYPDGEIALEKEIELLKTHDRIIFQFPFYWYSAPAHLKIWQDAVLIYATECLRKKELGIVLTTGVSEKEYQAGGKEEYTISEFLRPYQRIAHKFDMTFLPPFVMAQFMYQTEEKKWERLIAYQRYLTLTGKPTLVNRIDWFLEQLRNHPLLQASNQLKQEYVIDYLCKEKEALEDLMFTLQELKE</sequence>
<dbReference type="STRING" id="150033.RV14_GL000570"/>
<comment type="caution">
    <text evidence="3">The sequence shown here is derived from an EMBL/GenBank/DDBJ whole genome shotgun (WGS) entry which is preliminary data.</text>
</comment>
<reference evidence="3 4" key="1">
    <citation type="submission" date="2014-12" db="EMBL/GenBank/DDBJ databases">
        <title>Draft genome sequences of 29 type strains of Enterococci.</title>
        <authorList>
            <person name="Zhong Z."/>
            <person name="Sun Z."/>
            <person name="Liu W."/>
            <person name="Zhang W."/>
            <person name="Zhang H."/>
        </authorList>
    </citation>
    <scope>NUCLEOTIDE SEQUENCE [LARGE SCALE GENOMIC DNA]</scope>
    <source>
        <strain evidence="3 4">DSM 15687</strain>
    </source>
</reference>
<name>A0A1L8WHM0_9ENTE</name>
<accession>A0A1L8WHM0</accession>
<dbReference type="InterPro" id="IPR029039">
    <property type="entry name" value="Flavoprotein-like_sf"/>
</dbReference>
<evidence type="ECO:0000313" key="4">
    <source>
        <dbReference type="Proteomes" id="UP000182152"/>
    </source>
</evidence>
<feature type="domain" description="Flavodoxin-like fold" evidence="2">
    <location>
        <begin position="7"/>
        <end position="162"/>
    </location>
</feature>
<dbReference type="GO" id="GO:0010181">
    <property type="term" value="F:FMN binding"/>
    <property type="evidence" value="ECO:0007669"/>
    <property type="project" value="TreeGrafter"/>
</dbReference>
<dbReference type="InterPro" id="IPR046980">
    <property type="entry name" value="KefG/KefF"/>
</dbReference>
<evidence type="ECO:0000256" key="1">
    <source>
        <dbReference type="ARBA" id="ARBA00023002"/>
    </source>
</evidence>
<dbReference type="EMBL" id="JXLB01000014">
    <property type="protein sequence ID" value="OJG80508.1"/>
    <property type="molecule type" value="Genomic_DNA"/>
</dbReference>
<dbReference type="PANTHER" id="PTHR47307">
    <property type="entry name" value="GLUTATHIONE-REGULATED POTASSIUM-EFFLUX SYSTEM ANCILLARY PROTEIN KEFG"/>
    <property type="match status" value="1"/>
</dbReference>
<dbReference type="Gene3D" id="3.40.50.360">
    <property type="match status" value="1"/>
</dbReference>
<keyword evidence="4" id="KW-1185">Reference proteome</keyword>
<evidence type="ECO:0000259" key="2">
    <source>
        <dbReference type="Pfam" id="PF02525"/>
    </source>
</evidence>
<proteinExistence type="predicted"/>
<dbReference type="InterPro" id="IPR003680">
    <property type="entry name" value="Flavodoxin_fold"/>
</dbReference>